<dbReference type="Proteomes" id="UP001330812">
    <property type="component" value="Chromosome"/>
</dbReference>
<name>A0ABZ1HXP8_9PSEU</name>
<evidence type="ECO:0000313" key="2">
    <source>
        <dbReference type="EMBL" id="WSE26140.1"/>
    </source>
</evidence>
<dbReference type="EMBL" id="CP142149">
    <property type="protein sequence ID" value="WSE26140.1"/>
    <property type="molecule type" value="Genomic_DNA"/>
</dbReference>
<organism evidence="2 3">
    <name type="scientific">Amycolatopsis rhabdoformis</name>
    <dbReference type="NCBI Taxonomy" id="1448059"/>
    <lineage>
        <taxon>Bacteria</taxon>
        <taxon>Bacillati</taxon>
        <taxon>Actinomycetota</taxon>
        <taxon>Actinomycetes</taxon>
        <taxon>Pseudonocardiales</taxon>
        <taxon>Pseudonocardiaceae</taxon>
        <taxon>Amycolatopsis</taxon>
    </lineage>
</organism>
<dbReference type="CDD" id="cd00085">
    <property type="entry name" value="HNHc"/>
    <property type="match status" value="1"/>
</dbReference>
<keyword evidence="2" id="KW-0378">Hydrolase</keyword>
<dbReference type="GO" id="GO:0004519">
    <property type="term" value="F:endonuclease activity"/>
    <property type="evidence" value="ECO:0007669"/>
    <property type="project" value="UniProtKB-KW"/>
</dbReference>
<feature type="compositionally biased region" description="Basic and acidic residues" evidence="1">
    <location>
        <begin position="32"/>
        <end position="46"/>
    </location>
</feature>
<gene>
    <name evidence="2" type="ORF">VSH64_25020</name>
</gene>
<dbReference type="Gene3D" id="1.10.30.50">
    <property type="match status" value="1"/>
</dbReference>
<proteinExistence type="predicted"/>
<reference evidence="2 3" key="1">
    <citation type="journal article" date="2015" name="Int. J. Syst. Evol. Microbiol.">
        <title>Amycolatopsis rhabdoformis sp. nov., an actinomycete isolated from a tropical forest soil.</title>
        <authorList>
            <person name="Souza W.R."/>
            <person name="Silva R.E."/>
            <person name="Goodfellow M."/>
            <person name="Busarakam K."/>
            <person name="Figueiro F.S."/>
            <person name="Ferreira D."/>
            <person name="Rodrigues-Filho E."/>
            <person name="Moraes L.A.B."/>
            <person name="Zucchi T.D."/>
        </authorList>
    </citation>
    <scope>NUCLEOTIDE SEQUENCE [LARGE SCALE GENOMIC DNA]</scope>
    <source>
        <strain evidence="2 3">NCIMB 14900</strain>
    </source>
</reference>
<sequence>MLERRTPLKRTGFLARGAGLARTAMKPKRGRTKAERRSVWSEDAGKKALKRRSSCCERCGSGGPLEWHHRKNRSRGGEWNPANGLRLCALICHPFVTQNPEAARAGGWSVLGSQDPAAVPFEHFSWGLVRITDDSDTYHLVRKGQSA</sequence>
<accession>A0ABZ1HXP8</accession>
<evidence type="ECO:0000256" key="1">
    <source>
        <dbReference type="SAM" id="MobiDB-lite"/>
    </source>
</evidence>
<evidence type="ECO:0000313" key="3">
    <source>
        <dbReference type="Proteomes" id="UP001330812"/>
    </source>
</evidence>
<dbReference type="InterPro" id="IPR003615">
    <property type="entry name" value="HNH_nuc"/>
</dbReference>
<dbReference type="RefSeq" id="WP_326565108.1">
    <property type="nucleotide sequence ID" value="NZ_CP142149.1"/>
</dbReference>
<keyword evidence="2" id="KW-0540">Nuclease</keyword>
<protein>
    <submittedName>
        <fullName evidence="2">HNH endonuclease signature motif containing protein</fullName>
    </submittedName>
</protein>
<keyword evidence="3" id="KW-1185">Reference proteome</keyword>
<feature type="region of interest" description="Disordered" evidence="1">
    <location>
        <begin position="23"/>
        <end position="78"/>
    </location>
</feature>
<keyword evidence="2" id="KW-0255">Endonuclease</keyword>